<dbReference type="OrthoDB" id="8225825at2"/>
<dbReference type="STRING" id="479431.Namu_0252"/>
<dbReference type="HOGENOM" id="CLU_115857_1_0_11"/>
<protein>
    <submittedName>
        <fullName evidence="2">Hemerythrin HHE cation binding domain protein</fullName>
    </submittedName>
</protein>
<feature type="domain" description="Hemerythrin-like" evidence="1">
    <location>
        <begin position="12"/>
        <end position="139"/>
    </location>
</feature>
<name>C8XJZ9_NAKMY</name>
<gene>
    <name evidence="2" type="ordered locus">Namu_0252</name>
</gene>
<proteinExistence type="predicted"/>
<accession>C8XJZ9</accession>
<dbReference type="KEGG" id="nml:Namu_0252"/>
<dbReference type="Gene3D" id="1.20.120.520">
    <property type="entry name" value="nmb1532 protein domain like"/>
    <property type="match status" value="1"/>
</dbReference>
<evidence type="ECO:0000313" key="3">
    <source>
        <dbReference type="Proteomes" id="UP000002218"/>
    </source>
</evidence>
<dbReference type="eggNOG" id="COG3945">
    <property type="taxonomic scope" value="Bacteria"/>
</dbReference>
<organism evidence="2 3">
    <name type="scientific">Nakamurella multipartita (strain ATCC 700099 / DSM 44233 / CIP 104796 / JCM 9543 / NBRC 105858 / Y-104)</name>
    <name type="common">Microsphaera multipartita</name>
    <dbReference type="NCBI Taxonomy" id="479431"/>
    <lineage>
        <taxon>Bacteria</taxon>
        <taxon>Bacillati</taxon>
        <taxon>Actinomycetota</taxon>
        <taxon>Actinomycetes</taxon>
        <taxon>Nakamurellales</taxon>
        <taxon>Nakamurellaceae</taxon>
        <taxon>Nakamurella</taxon>
    </lineage>
</organism>
<dbReference type="InterPro" id="IPR012312">
    <property type="entry name" value="Hemerythrin-like"/>
</dbReference>
<reference evidence="3" key="1">
    <citation type="submission" date="2009-09" db="EMBL/GenBank/DDBJ databases">
        <title>The complete genome of Nakamurella multipartita DSM 44233.</title>
        <authorList>
            <consortium name="US DOE Joint Genome Institute (JGI-PGF)"/>
            <person name="Lucas S."/>
            <person name="Copeland A."/>
            <person name="Lapidus A."/>
            <person name="Glavina del Rio T."/>
            <person name="Dalin E."/>
            <person name="Tice H."/>
            <person name="Bruce D."/>
            <person name="Goodwin L."/>
            <person name="Pitluck S."/>
            <person name="Kyrpides N."/>
            <person name="Mavromatis K."/>
            <person name="Ivanova N."/>
            <person name="Ovchinnikova G."/>
            <person name="Sims D."/>
            <person name="Meincke L."/>
            <person name="Brettin T."/>
            <person name="Detter J.C."/>
            <person name="Han C."/>
            <person name="Larimer F."/>
            <person name="Land M."/>
            <person name="Hauser L."/>
            <person name="Markowitz V."/>
            <person name="Cheng J.-F."/>
            <person name="Hugenholtz P."/>
            <person name="Woyke T."/>
            <person name="Wu D."/>
            <person name="Klenk H.-P."/>
            <person name="Eisen J.A."/>
        </authorList>
    </citation>
    <scope>NUCLEOTIDE SEQUENCE [LARGE SCALE GENOMIC DNA]</scope>
    <source>
        <strain evidence="3">ATCC 700099 / DSM 44233 / CIP 104796 / JCM 9543 / NBRC 105858 / Y-104</strain>
    </source>
</reference>
<dbReference type="RefSeq" id="WP_012814157.1">
    <property type="nucleotide sequence ID" value="NC_013235.1"/>
</dbReference>
<evidence type="ECO:0000259" key="1">
    <source>
        <dbReference type="Pfam" id="PF01814"/>
    </source>
</evidence>
<evidence type="ECO:0000313" key="2">
    <source>
        <dbReference type="EMBL" id="ACV76682.1"/>
    </source>
</evidence>
<reference evidence="2 3" key="2">
    <citation type="journal article" date="2010" name="Stand. Genomic Sci.">
        <title>Complete genome sequence of Nakamurella multipartita type strain (Y-104).</title>
        <authorList>
            <person name="Tice H."/>
            <person name="Mayilraj S."/>
            <person name="Sims D."/>
            <person name="Lapidus A."/>
            <person name="Nolan M."/>
            <person name="Lucas S."/>
            <person name="Glavina Del Rio T."/>
            <person name="Copeland A."/>
            <person name="Cheng J.F."/>
            <person name="Meincke L."/>
            <person name="Bruce D."/>
            <person name="Goodwin L."/>
            <person name="Pitluck S."/>
            <person name="Ivanova N."/>
            <person name="Mavromatis K."/>
            <person name="Ovchinnikova G."/>
            <person name="Pati A."/>
            <person name="Chen A."/>
            <person name="Palaniappan K."/>
            <person name="Land M."/>
            <person name="Hauser L."/>
            <person name="Chang Y.J."/>
            <person name="Jeffries C.D."/>
            <person name="Detter J.C."/>
            <person name="Brettin T."/>
            <person name="Rohde M."/>
            <person name="Goker M."/>
            <person name="Bristow J."/>
            <person name="Eisen J.A."/>
            <person name="Markowitz V."/>
            <person name="Hugenholtz P."/>
            <person name="Kyrpides N.C."/>
            <person name="Klenk H.P."/>
            <person name="Chen F."/>
        </authorList>
    </citation>
    <scope>NUCLEOTIDE SEQUENCE [LARGE SCALE GENOMIC DNA]</scope>
    <source>
        <strain evidence="3">ATCC 700099 / DSM 44233 / CIP 104796 / JCM 9543 / NBRC 105858 / Y-104</strain>
    </source>
</reference>
<dbReference type="InParanoid" id="C8XJZ9"/>
<dbReference type="Proteomes" id="UP000002218">
    <property type="component" value="Chromosome"/>
</dbReference>
<dbReference type="Pfam" id="PF01814">
    <property type="entry name" value="Hemerythrin"/>
    <property type="match status" value="1"/>
</dbReference>
<dbReference type="EMBL" id="CP001737">
    <property type="protein sequence ID" value="ACV76682.1"/>
    <property type="molecule type" value="Genomic_DNA"/>
</dbReference>
<sequence length="160" mass="17866">MESARMIAWSAQLRRVHQRLTDALAIARESIESSEPIDAREAVEQLADPLIYCWGLCSALDGHHEAEDGALFPRLRERHPELAPVLDNLTRDHRMIAHLLGELRRAMAAGDPPEDLRRHLDGIEAIMTTHVRYEEKRLGAVLDGLDLGPTAPETLFGPLA</sequence>
<dbReference type="AlphaFoldDB" id="C8XJZ9"/>
<keyword evidence="3" id="KW-1185">Reference proteome</keyword>